<keyword evidence="9" id="KW-0472">Membrane</keyword>
<evidence type="ECO:0000256" key="2">
    <source>
        <dbReference type="ARBA" id="ARBA00004441"/>
    </source>
</evidence>
<accession>A0A2P6VI32</accession>
<keyword evidence="7" id="KW-0812">Transmembrane</keyword>
<organism evidence="11 12">
    <name type="scientific">Micractinium conductrix</name>
    <dbReference type="NCBI Taxonomy" id="554055"/>
    <lineage>
        <taxon>Eukaryota</taxon>
        <taxon>Viridiplantae</taxon>
        <taxon>Chlorophyta</taxon>
        <taxon>core chlorophytes</taxon>
        <taxon>Trebouxiophyceae</taxon>
        <taxon>Chlorellales</taxon>
        <taxon>Chlorellaceae</taxon>
        <taxon>Chlorella clade</taxon>
        <taxon>Micractinium</taxon>
    </lineage>
</organism>
<evidence type="ECO:0000256" key="5">
    <source>
        <dbReference type="ARBA" id="ARBA00022528"/>
    </source>
</evidence>
<dbReference type="GO" id="GO:0008308">
    <property type="term" value="F:voltage-gated monoatomic anion channel activity"/>
    <property type="evidence" value="ECO:0007669"/>
    <property type="project" value="InterPro"/>
</dbReference>
<sequence>MELKVRGVLNTVEAKLDMNGALNKFFRVGKQKAFDPNEVYQPDTRLRLGVGVKAAGVGGRKLSADDLLLSISAKKKVQVQRSQEVVRSRILLRNYTQAAVAANYDYNVRSEKWAGELHAHLSHAIFRFTDDQDVRLTAGVRAPVTHQGVGVAQPYVRLQENCWALTVHPDGKWRVSYDL</sequence>
<dbReference type="InterPro" id="IPR034575">
    <property type="entry name" value="OEP21"/>
</dbReference>
<comment type="subcellular location">
    <subcellularLocation>
        <location evidence="1">Plastid</location>
        <location evidence="1">Chloroplast outer membrane</location>
        <topology evidence="1">Multi-pass membrane protein</topology>
    </subcellularLocation>
    <subcellularLocation>
        <location evidence="2">Plastid</location>
        <location evidence="2">Etioplast membrane</location>
        <topology evidence="2">Multi-pass membrane protein</topology>
    </subcellularLocation>
</comment>
<evidence type="ECO:0000313" key="12">
    <source>
        <dbReference type="Proteomes" id="UP000239649"/>
    </source>
</evidence>
<evidence type="ECO:0000256" key="1">
    <source>
        <dbReference type="ARBA" id="ARBA00004396"/>
    </source>
</evidence>
<comment type="similarity">
    <text evidence="3">Belongs to the plastid outer envelope porin OEP21 (TC 1.B.29) family.</text>
</comment>
<reference evidence="11 12" key="1">
    <citation type="journal article" date="2018" name="Plant J.">
        <title>Genome sequences of Chlorella sorokiniana UTEX 1602 and Micractinium conductrix SAG 241.80: implications to maltose excretion by a green alga.</title>
        <authorList>
            <person name="Arriola M.B."/>
            <person name="Velmurugan N."/>
            <person name="Zhang Y."/>
            <person name="Plunkett M.H."/>
            <person name="Hondzo H."/>
            <person name="Barney B.M."/>
        </authorList>
    </citation>
    <scope>NUCLEOTIDE SEQUENCE [LARGE SCALE GENOMIC DNA]</scope>
    <source>
        <strain evidence="11 12">SAG 241.80</strain>
    </source>
</reference>
<dbReference type="GO" id="GO:0034426">
    <property type="term" value="C:etioplast membrane"/>
    <property type="evidence" value="ECO:0007669"/>
    <property type="project" value="UniProtKB-SubCell"/>
</dbReference>
<evidence type="ECO:0000256" key="10">
    <source>
        <dbReference type="ARBA" id="ARBA00024941"/>
    </source>
</evidence>
<name>A0A2P6VI32_9CHLO</name>
<keyword evidence="12" id="KW-1185">Reference proteome</keyword>
<dbReference type="OrthoDB" id="503907at2759"/>
<evidence type="ECO:0000256" key="3">
    <source>
        <dbReference type="ARBA" id="ARBA00009945"/>
    </source>
</evidence>
<evidence type="ECO:0000256" key="8">
    <source>
        <dbReference type="ARBA" id="ARBA00023065"/>
    </source>
</evidence>
<evidence type="ECO:0000256" key="6">
    <source>
        <dbReference type="ARBA" id="ARBA00022640"/>
    </source>
</evidence>
<protein>
    <submittedName>
        <fullName evidence="11">Outer envelope pore</fullName>
    </submittedName>
</protein>
<comment type="function">
    <text evidence="10">Voltage-dependent rectifying anion channel that facilitates the translocation between chloroplast and cytoplasm of phosphorylated carbohydrates such as triosephosphate, 3-phosphoglycerate and inorganic phosphate (Pi) depending of ATP to triosephosphate ratio in the plastidial intermembrane space; in high triosephosphate/ATP conditions (e.g. photosynthesis), export of triosphosphate from chloroplast (outward rectifying channels), but in high ATP/triosephosphate conditions (e.g. dark phase), import of phosphosolutes (inward rectifying channels).</text>
</comment>
<evidence type="ECO:0000256" key="9">
    <source>
        <dbReference type="ARBA" id="ARBA00023136"/>
    </source>
</evidence>
<evidence type="ECO:0000256" key="4">
    <source>
        <dbReference type="ARBA" id="ARBA00022448"/>
    </source>
</evidence>
<comment type="caution">
    <text evidence="11">The sequence shown here is derived from an EMBL/GenBank/DDBJ whole genome shotgun (WGS) entry which is preliminary data.</text>
</comment>
<dbReference type="EMBL" id="LHPF02000006">
    <property type="protein sequence ID" value="PSC73740.1"/>
    <property type="molecule type" value="Genomic_DNA"/>
</dbReference>
<evidence type="ECO:0000313" key="11">
    <source>
        <dbReference type="EMBL" id="PSC73740.1"/>
    </source>
</evidence>
<proteinExistence type="inferred from homology"/>
<dbReference type="PANTHER" id="PTHR35993">
    <property type="entry name" value="OUTER ENVELOPE PORE PROTEIN 21B, CHLOROPLASTIC"/>
    <property type="match status" value="1"/>
</dbReference>
<keyword evidence="5" id="KW-0150">Chloroplast</keyword>
<gene>
    <name evidence="11" type="ORF">C2E20_3221</name>
</gene>
<evidence type="ECO:0000256" key="7">
    <source>
        <dbReference type="ARBA" id="ARBA00022692"/>
    </source>
</evidence>
<keyword evidence="6" id="KW-0934">Plastid</keyword>
<dbReference type="Proteomes" id="UP000239649">
    <property type="component" value="Unassembled WGS sequence"/>
</dbReference>
<dbReference type="GO" id="GO:0009707">
    <property type="term" value="C:chloroplast outer membrane"/>
    <property type="evidence" value="ECO:0007669"/>
    <property type="project" value="UniProtKB-SubCell"/>
</dbReference>
<keyword evidence="4" id="KW-0813">Transport</keyword>
<dbReference type="PANTHER" id="PTHR35993:SF1">
    <property type="entry name" value="OUTER ENVELOPE PORE PROTEIN 21B, CHLOROPLASTIC"/>
    <property type="match status" value="1"/>
</dbReference>
<dbReference type="AlphaFoldDB" id="A0A2P6VI32"/>
<keyword evidence="8" id="KW-0406">Ion transport</keyword>
<dbReference type="GO" id="GO:0044070">
    <property type="term" value="P:regulation of monoatomic anion transport"/>
    <property type="evidence" value="ECO:0007669"/>
    <property type="project" value="InterPro"/>
</dbReference>